<dbReference type="Gene3D" id="2.170.120.12">
    <property type="entry name" value="DNA-directed RNA polymerase, insert domain"/>
    <property type="match status" value="1"/>
</dbReference>
<evidence type="ECO:0000256" key="2">
    <source>
        <dbReference type="ARBA" id="ARBA00022490"/>
    </source>
</evidence>
<dbReference type="EMBL" id="DUIH01000002">
    <property type="protein sequence ID" value="HIH69144.1"/>
    <property type="molecule type" value="Genomic_DNA"/>
</dbReference>
<feature type="binding site" evidence="5">
    <location>
        <position position="200"/>
    </location>
    <ligand>
        <name>[3Fe-4S] cluster</name>
        <dbReference type="ChEBI" id="CHEBI:21137"/>
    </ligand>
</feature>
<dbReference type="GO" id="GO:0016491">
    <property type="term" value="F:oxidoreductase activity"/>
    <property type="evidence" value="ECO:0007669"/>
    <property type="project" value="UniProtKB-ARBA"/>
</dbReference>
<evidence type="ECO:0000259" key="6">
    <source>
        <dbReference type="PROSITE" id="PS51379"/>
    </source>
</evidence>
<keyword evidence="5" id="KW-0003">3Fe-4S</keyword>
<comment type="subunit">
    <text evidence="5">Part of the RNA polymerase complex.</text>
</comment>
<dbReference type="PROSITE" id="PS51379">
    <property type="entry name" value="4FE4S_FER_2"/>
    <property type="match status" value="2"/>
</dbReference>
<keyword evidence="3 5" id="KW-0804">Transcription</keyword>
<evidence type="ECO:0000256" key="1">
    <source>
        <dbReference type="ARBA" id="ARBA00022478"/>
    </source>
</evidence>
<dbReference type="EC" id="2.7.7.6" evidence="5"/>
<dbReference type="Gene3D" id="3.30.1360.10">
    <property type="entry name" value="RNA polymerase, RBP11-like subunit"/>
    <property type="match status" value="1"/>
</dbReference>
<dbReference type="InterPro" id="IPR017900">
    <property type="entry name" value="4Fe4S_Fe_S_CS"/>
</dbReference>
<dbReference type="CDD" id="cd07030">
    <property type="entry name" value="RNAP_D"/>
    <property type="match status" value="1"/>
</dbReference>
<dbReference type="GO" id="GO:0051538">
    <property type="term" value="F:3 iron, 4 sulfur cluster binding"/>
    <property type="evidence" value="ECO:0007669"/>
    <property type="project" value="UniProtKB-KW"/>
</dbReference>
<organism evidence="7 8">
    <name type="scientific">Methermicoccus shengliensis</name>
    <dbReference type="NCBI Taxonomy" id="660064"/>
    <lineage>
        <taxon>Archaea</taxon>
        <taxon>Methanobacteriati</taxon>
        <taxon>Methanobacteriota</taxon>
        <taxon>Stenosarchaea group</taxon>
        <taxon>Methanomicrobia</taxon>
        <taxon>Methanosarcinales</taxon>
        <taxon>Methermicoccaceae</taxon>
        <taxon>Methermicoccus</taxon>
    </lineage>
</organism>
<dbReference type="GO" id="GO:0006351">
    <property type="term" value="P:DNA-templated transcription"/>
    <property type="evidence" value="ECO:0007669"/>
    <property type="project" value="UniProtKB-UniRule"/>
</dbReference>
<reference evidence="7" key="1">
    <citation type="journal article" date="2020" name="bioRxiv">
        <title>A rank-normalized archaeal taxonomy based on genome phylogeny resolves widespread incomplete and uneven classifications.</title>
        <authorList>
            <person name="Rinke C."/>
            <person name="Chuvochina M."/>
            <person name="Mussig A.J."/>
            <person name="Chaumeil P.-A."/>
            <person name="Waite D.W."/>
            <person name="Whitman W.B."/>
            <person name="Parks D.H."/>
            <person name="Hugenholtz P."/>
        </authorList>
    </citation>
    <scope>NUCLEOTIDE SEQUENCE</scope>
    <source>
        <strain evidence="7">UBA12518</strain>
    </source>
</reference>
<comment type="catalytic activity">
    <reaction evidence="5">
        <text>RNA(n) + a ribonucleoside 5'-triphosphate = RNA(n+1) + diphosphate</text>
        <dbReference type="Rhea" id="RHEA:21248"/>
        <dbReference type="Rhea" id="RHEA-COMP:14527"/>
        <dbReference type="Rhea" id="RHEA-COMP:17342"/>
        <dbReference type="ChEBI" id="CHEBI:33019"/>
        <dbReference type="ChEBI" id="CHEBI:61557"/>
        <dbReference type="ChEBI" id="CHEBI:140395"/>
        <dbReference type="EC" id="2.7.7.6"/>
    </reaction>
</comment>
<dbReference type="HAMAP" id="MF_00320">
    <property type="entry name" value="RNApol_arch_Rpo3"/>
    <property type="match status" value="1"/>
</dbReference>
<comment type="similarity">
    <text evidence="4 5">Belongs to the archaeal Rpo3/eukaryotic RPB3 RNA polymerase subunit family.</text>
</comment>
<dbReference type="AlphaFoldDB" id="A0A832RVA5"/>
<dbReference type="RefSeq" id="WP_042684954.1">
    <property type="nucleotide sequence ID" value="NZ_DUIH01000002.1"/>
</dbReference>
<dbReference type="InterPro" id="IPR036643">
    <property type="entry name" value="RNApol_insert_sf"/>
</dbReference>
<keyword evidence="5" id="KW-0408">Iron</keyword>
<comment type="caution">
    <text evidence="7">The sequence shown here is derived from an EMBL/GenBank/DDBJ whole genome shotgun (WGS) entry which is preliminary data.</text>
</comment>
<keyword evidence="5 7" id="KW-0808">Transferase</keyword>
<dbReference type="InterPro" id="IPR011262">
    <property type="entry name" value="DNA-dir_RNA_pol_insert"/>
</dbReference>
<dbReference type="InterPro" id="IPR017896">
    <property type="entry name" value="4Fe4S_Fe-S-bd"/>
</dbReference>
<dbReference type="Pfam" id="PF00037">
    <property type="entry name" value="Fer4"/>
    <property type="match status" value="1"/>
</dbReference>
<gene>
    <name evidence="5" type="primary">rpo3</name>
    <name evidence="5" type="synonym">rpoD</name>
    <name evidence="7" type="ORF">HA299_00755</name>
</gene>
<comment type="subcellular location">
    <subcellularLocation>
        <location evidence="5">Cytoplasm</location>
    </subcellularLocation>
</comment>
<name>A0A832RVA5_9EURY</name>
<dbReference type="GO" id="GO:0000428">
    <property type="term" value="C:DNA-directed RNA polymerase complex"/>
    <property type="evidence" value="ECO:0007669"/>
    <property type="project" value="UniProtKB-KW"/>
</dbReference>
<proteinExistence type="inferred from homology"/>
<dbReference type="Pfam" id="PF01000">
    <property type="entry name" value="RNA_pol_A_bac"/>
    <property type="match status" value="1"/>
</dbReference>
<keyword evidence="5" id="KW-0411">Iron-sulfur</keyword>
<evidence type="ECO:0000313" key="7">
    <source>
        <dbReference type="EMBL" id="HIH69144.1"/>
    </source>
</evidence>
<keyword evidence="5" id="KW-0479">Metal-binding</keyword>
<dbReference type="GO" id="GO:0046983">
    <property type="term" value="F:protein dimerization activity"/>
    <property type="evidence" value="ECO:0007669"/>
    <property type="project" value="InterPro"/>
</dbReference>
<feature type="domain" description="4Fe-4S ferredoxin-type" evidence="6">
    <location>
        <begin position="160"/>
        <end position="190"/>
    </location>
</feature>
<dbReference type="InterPro" id="IPR011263">
    <property type="entry name" value="DNA-dir_RNA_pol_RpoA/D/Rpb3"/>
</dbReference>
<dbReference type="GO" id="GO:0046872">
    <property type="term" value="F:metal ion binding"/>
    <property type="evidence" value="ECO:0007669"/>
    <property type="project" value="UniProtKB-KW"/>
</dbReference>
<keyword evidence="2 5" id="KW-0963">Cytoplasm</keyword>
<dbReference type="Proteomes" id="UP000600363">
    <property type="component" value="Unassembled WGS sequence"/>
</dbReference>
<dbReference type="Gene3D" id="3.30.70.3110">
    <property type="match status" value="1"/>
</dbReference>
<dbReference type="PROSITE" id="PS00198">
    <property type="entry name" value="4FE4S_FER_1"/>
    <property type="match status" value="1"/>
</dbReference>
<sequence>MEVEIISTSEDRVEFVLSGVSSAFANALRRAALSEIPKIAIDELNVYNNTSVLFDEQLALRLALVPLKGDPSSLVPREECGCEEGCPRCQVVLTLMAEGPCTVHASDLVSTDPSVVPAEPNIPIVELFEGQVVAVEAIARVGTGRQHAKWQVGVACGYKNMPKVEFSEACDGCGECVDACPKHIIAMEEGKPIITDIIKCTMCRLCEQACEVGAIKVGEIEDVFVMKMESDRSYTAHEMVCEAARTIARRATSMAEQLGELIT</sequence>
<dbReference type="GO" id="GO:0003899">
    <property type="term" value="F:DNA-directed RNA polymerase activity"/>
    <property type="evidence" value="ECO:0007669"/>
    <property type="project" value="UniProtKB-UniRule"/>
</dbReference>
<dbReference type="InterPro" id="IPR036603">
    <property type="entry name" value="RBP11-like"/>
</dbReference>
<dbReference type="Pfam" id="PF01193">
    <property type="entry name" value="RNA_pol_L"/>
    <property type="match status" value="1"/>
</dbReference>
<evidence type="ECO:0000256" key="4">
    <source>
        <dbReference type="ARBA" id="ARBA00025804"/>
    </source>
</evidence>
<keyword evidence="5 7" id="KW-0548">Nucleotidyltransferase</keyword>
<dbReference type="InterPro" id="IPR022842">
    <property type="entry name" value="RNAP_Rpo3/Rpb3/RPAC1"/>
</dbReference>
<dbReference type="GO" id="GO:0005737">
    <property type="term" value="C:cytoplasm"/>
    <property type="evidence" value="ECO:0007669"/>
    <property type="project" value="UniProtKB-SubCell"/>
</dbReference>
<comment type="cofactor">
    <cofactor evidence="5">
        <name>[3Fe-4S] cluster</name>
        <dbReference type="ChEBI" id="CHEBI:21137"/>
    </cofactor>
    <text evidence="5">Binds 1 [3Fe-4S] cluster.</text>
</comment>
<dbReference type="PANTHER" id="PTHR11800">
    <property type="entry name" value="DNA-DIRECTED RNA POLYMERASE"/>
    <property type="match status" value="1"/>
</dbReference>
<protein>
    <recommendedName>
        <fullName evidence="5">DNA-directed RNA polymerase subunit Rpo3</fullName>
        <ecNumber evidence="5">2.7.7.6</ecNumber>
    </recommendedName>
    <alternativeName>
        <fullName evidence="5">DNA-directed RNA polymerase subunit D</fullName>
    </alternativeName>
</protein>
<feature type="binding site" evidence="5">
    <location>
        <position position="206"/>
    </location>
    <ligand>
        <name>[3Fe-4S] cluster</name>
        <dbReference type="ChEBI" id="CHEBI:21137"/>
    </ligand>
</feature>
<dbReference type="SMART" id="SM00662">
    <property type="entry name" value="RPOLD"/>
    <property type="match status" value="1"/>
</dbReference>
<dbReference type="InterPro" id="IPR050518">
    <property type="entry name" value="Rpo3/RPB3_RNA_Pol_subunit"/>
</dbReference>
<feature type="binding site" evidence="5">
    <location>
        <position position="203"/>
    </location>
    <ligand>
        <name>[3Fe-4S] cluster</name>
        <dbReference type="ChEBI" id="CHEBI:21137"/>
    </ligand>
</feature>
<dbReference type="GO" id="GO:0003677">
    <property type="term" value="F:DNA binding"/>
    <property type="evidence" value="ECO:0007669"/>
    <property type="project" value="UniProtKB-UniRule"/>
</dbReference>
<keyword evidence="1 5" id="KW-0240">DNA-directed RNA polymerase</keyword>
<evidence type="ECO:0000256" key="3">
    <source>
        <dbReference type="ARBA" id="ARBA00023163"/>
    </source>
</evidence>
<evidence type="ECO:0000313" key="8">
    <source>
        <dbReference type="Proteomes" id="UP000600363"/>
    </source>
</evidence>
<evidence type="ECO:0000256" key="5">
    <source>
        <dbReference type="HAMAP-Rule" id="MF_00320"/>
    </source>
</evidence>
<feature type="domain" description="4Fe-4S ferredoxin-type" evidence="6">
    <location>
        <begin position="191"/>
        <end position="220"/>
    </location>
</feature>
<comment type="function">
    <text evidence="5">DNA-dependent RNA polymerase (RNAP) catalyzes the transcription of DNA into RNA using the four ribonucleoside triphosphates as substrates.</text>
</comment>
<dbReference type="NCBIfam" id="NF001988">
    <property type="entry name" value="PRK00783.1"/>
    <property type="match status" value="1"/>
</dbReference>
<dbReference type="SUPFAM" id="SSF56553">
    <property type="entry name" value="Insert subdomain of RNA polymerase alpha subunit"/>
    <property type="match status" value="1"/>
</dbReference>
<dbReference type="PANTHER" id="PTHR11800:SF2">
    <property type="entry name" value="DNA-DIRECTED RNA POLYMERASE II SUBUNIT RPB3"/>
    <property type="match status" value="1"/>
</dbReference>
<accession>A0A832RVA5</accession>
<dbReference type="SUPFAM" id="SSF55257">
    <property type="entry name" value="RBP11-like subunits of RNA polymerase"/>
    <property type="match status" value="1"/>
</dbReference>